<evidence type="ECO:0000313" key="8">
    <source>
        <dbReference type="EMBL" id="MBB5033881.1"/>
    </source>
</evidence>
<name>A0A7W7YCX4_9BACT</name>
<dbReference type="SUPFAM" id="SSF117892">
    <property type="entry name" value="Band 7/SPFH domain"/>
    <property type="match status" value="2"/>
</dbReference>
<evidence type="ECO:0000256" key="1">
    <source>
        <dbReference type="ARBA" id="ARBA00004167"/>
    </source>
</evidence>
<keyword evidence="9" id="KW-1185">Reference proteome</keyword>
<evidence type="ECO:0000256" key="3">
    <source>
        <dbReference type="ARBA" id="ARBA00022692"/>
    </source>
</evidence>
<dbReference type="EMBL" id="JACHIG010000007">
    <property type="protein sequence ID" value="MBB5033881.1"/>
    <property type="molecule type" value="Genomic_DNA"/>
</dbReference>
<dbReference type="CDD" id="cd03405">
    <property type="entry name" value="SPFH_HflC"/>
    <property type="match status" value="1"/>
</dbReference>
<dbReference type="Proteomes" id="UP000590740">
    <property type="component" value="Unassembled WGS sequence"/>
</dbReference>
<dbReference type="PANTHER" id="PTHR42911:SF1">
    <property type="entry name" value="MODULATOR OF FTSH PROTEASE HFLC"/>
    <property type="match status" value="1"/>
</dbReference>
<dbReference type="SMART" id="SM00244">
    <property type="entry name" value="PHB"/>
    <property type="match status" value="1"/>
</dbReference>
<dbReference type="Gene3D" id="3.30.479.30">
    <property type="entry name" value="Band 7 domain"/>
    <property type="match status" value="1"/>
</dbReference>
<protein>
    <recommendedName>
        <fullName evidence="6">Protein HflC</fullName>
    </recommendedName>
</protein>
<dbReference type="PIRSF" id="PIRSF005651">
    <property type="entry name" value="HflC"/>
    <property type="match status" value="1"/>
</dbReference>
<evidence type="ECO:0000256" key="5">
    <source>
        <dbReference type="ARBA" id="ARBA00023136"/>
    </source>
</evidence>
<comment type="caution">
    <text evidence="8">The sequence shown here is derived from an EMBL/GenBank/DDBJ whole genome shotgun (WGS) entry which is preliminary data.</text>
</comment>
<dbReference type="NCBIfam" id="TIGR01932">
    <property type="entry name" value="hflC"/>
    <property type="match status" value="1"/>
</dbReference>
<dbReference type="GO" id="GO:0006508">
    <property type="term" value="P:proteolysis"/>
    <property type="evidence" value="ECO:0007669"/>
    <property type="project" value="UniProtKB-KW"/>
</dbReference>
<keyword evidence="3" id="KW-0812">Transmembrane</keyword>
<organism evidence="8 9">
    <name type="scientific">Prosthecobacter vanneervenii</name>
    <dbReference type="NCBI Taxonomy" id="48466"/>
    <lineage>
        <taxon>Bacteria</taxon>
        <taxon>Pseudomonadati</taxon>
        <taxon>Verrucomicrobiota</taxon>
        <taxon>Verrucomicrobiia</taxon>
        <taxon>Verrucomicrobiales</taxon>
        <taxon>Verrucomicrobiaceae</taxon>
        <taxon>Prosthecobacter</taxon>
    </lineage>
</organism>
<gene>
    <name evidence="8" type="ORF">HNQ65_003471</name>
</gene>
<keyword evidence="5" id="KW-0472">Membrane</keyword>
<dbReference type="InterPro" id="IPR010200">
    <property type="entry name" value="HflC"/>
</dbReference>
<comment type="similarity">
    <text evidence="2 6">Belongs to the band 7/mec-2 family. HflC subfamily.</text>
</comment>
<dbReference type="AlphaFoldDB" id="A0A7W7YCX4"/>
<reference evidence="8 9" key="1">
    <citation type="submission" date="2020-08" db="EMBL/GenBank/DDBJ databases">
        <title>Genomic Encyclopedia of Type Strains, Phase IV (KMG-IV): sequencing the most valuable type-strain genomes for metagenomic binning, comparative biology and taxonomic classification.</title>
        <authorList>
            <person name="Goeker M."/>
        </authorList>
    </citation>
    <scope>NUCLEOTIDE SEQUENCE [LARGE SCALE GENOMIC DNA]</scope>
    <source>
        <strain evidence="8 9">DSM 12252</strain>
    </source>
</reference>
<proteinExistence type="inferred from homology"/>
<keyword evidence="8" id="KW-0378">Hydrolase</keyword>
<evidence type="ECO:0000313" key="9">
    <source>
        <dbReference type="Proteomes" id="UP000590740"/>
    </source>
</evidence>
<dbReference type="RefSeq" id="WP_184341122.1">
    <property type="nucleotide sequence ID" value="NZ_JACHIG010000007.1"/>
</dbReference>
<comment type="function">
    <text evidence="6">HflC and HflK could regulate a protease.</text>
</comment>
<sequence>MKASLLLIVVLSLTIVLGSGLYTVSETEQVVITQFGMPVGEPVKKAGLHWKTPFIQTVNRLDKRVLEWDGPSANMTTKDKVIVVVDVFGRWEISDPLVFFRQLTDERRALSRLDDILASETRIVIAKHDFIEAVRTTKDRKAVRDVSNTSSGSGTVPSTADLRIGVLPPISHGRVELEAEVLKNAIPKIEGYGIKLLDVRFKRIDYDPSVSQSIHQRMISEREQIAKLHRAEGEGEAAKINGERERDLATIESEAYRKVQELEGAADAKATEIYAKAYNQTPEAAQLFEFLKTMETYKTLITADTTMVFTTESELFRFLKSSDPKAVKPAASAAGANEITPLHKLPTLLEVGR</sequence>
<evidence type="ECO:0000256" key="2">
    <source>
        <dbReference type="ARBA" id="ARBA00007862"/>
    </source>
</evidence>
<dbReference type="GO" id="GO:0008233">
    <property type="term" value="F:peptidase activity"/>
    <property type="evidence" value="ECO:0007669"/>
    <property type="project" value="UniProtKB-KW"/>
</dbReference>
<dbReference type="InterPro" id="IPR036013">
    <property type="entry name" value="Band_7/SPFH_dom_sf"/>
</dbReference>
<evidence type="ECO:0000259" key="7">
    <source>
        <dbReference type="SMART" id="SM00244"/>
    </source>
</evidence>
<dbReference type="GO" id="GO:0016020">
    <property type="term" value="C:membrane"/>
    <property type="evidence" value="ECO:0007669"/>
    <property type="project" value="UniProtKB-SubCell"/>
</dbReference>
<dbReference type="InterPro" id="IPR001107">
    <property type="entry name" value="Band_7"/>
</dbReference>
<feature type="domain" description="Band 7" evidence="7">
    <location>
        <begin position="19"/>
        <end position="218"/>
    </location>
</feature>
<comment type="subcellular location">
    <subcellularLocation>
        <location evidence="1">Membrane</location>
        <topology evidence="1">Single-pass membrane protein</topology>
    </subcellularLocation>
</comment>
<accession>A0A7W7YCX4</accession>
<dbReference type="PANTHER" id="PTHR42911">
    <property type="entry name" value="MODULATOR OF FTSH PROTEASE HFLC"/>
    <property type="match status" value="1"/>
</dbReference>
<evidence type="ECO:0000256" key="6">
    <source>
        <dbReference type="PIRNR" id="PIRNR005651"/>
    </source>
</evidence>
<keyword evidence="4" id="KW-1133">Transmembrane helix</keyword>
<dbReference type="Pfam" id="PF01145">
    <property type="entry name" value="Band_7"/>
    <property type="match status" value="1"/>
</dbReference>
<keyword evidence="8" id="KW-0645">Protease</keyword>
<evidence type="ECO:0000256" key="4">
    <source>
        <dbReference type="ARBA" id="ARBA00022989"/>
    </source>
</evidence>